<dbReference type="AlphaFoldDB" id="A0A6L2PCP7"/>
<reference evidence="1" key="1">
    <citation type="journal article" date="2019" name="Sci. Rep.">
        <title>Draft genome of Tanacetum cinerariifolium, the natural source of mosquito coil.</title>
        <authorList>
            <person name="Yamashiro T."/>
            <person name="Shiraishi A."/>
            <person name="Satake H."/>
            <person name="Nakayama K."/>
        </authorList>
    </citation>
    <scope>NUCLEOTIDE SEQUENCE</scope>
</reference>
<organism evidence="1">
    <name type="scientific">Tanacetum cinerariifolium</name>
    <name type="common">Dalmatian daisy</name>
    <name type="synonym">Chrysanthemum cinerariifolium</name>
    <dbReference type="NCBI Taxonomy" id="118510"/>
    <lineage>
        <taxon>Eukaryota</taxon>
        <taxon>Viridiplantae</taxon>
        <taxon>Streptophyta</taxon>
        <taxon>Embryophyta</taxon>
        <taxon>Tracheophyta</taxon>
        <taxon>Spermatophyta</taxon>
        <taxon>Magnoliopsida</taxon>
        <taxon>eudicotyledons</taxon>
        <taxon>Gunneridae</taxon>
        <taxon>Pentapetalae</taxon>
        <taxon>asterids</taxon>
        <taxon>campanulids</taxon>
        <taxon>Asterales</taxon>
        <taxon>Asteraceae</taxon>
        <taxon>Asteroideae</taxon>
        <taxon>Anthemideae</taxon>
        <taxon>Anthemidinae</taxon>
        <taxon>Tanacetum</taxon>
    </lineage>
</organism>
<gene>
    <name evidence="1" type="ORF">Tci_066343</name>
</gene>
<keyword evidence="1" id="KW-0436">Ligase</keyword>
<protein>
    <submittedName>
        <fullName evidence="1">Isoleucine--tRNA ligase, cytoplasmic</fullName>
    </submittedName>
</protein>
<dbReference type="GO" id="GO:0016874">
    <property type="term" value="F:ligase activity"/>
    <property type="evidence" value="ECO:0007669"/>
    <property type="project" value="UniProtKB-KW"/>
</dbReference>
<accession>A0A6L2PCP7</accession>
<sequence length="191" mass="22097">MIDEKIKNTIGVRLRGYEKRKRKKERMTRGLSEEDLGFMVVKISDEDDKGDNQGIDWFEEDWKRGNRTIDSYQVVNHVQKLRSKSALAPTDSVEVYISSLDDDKSVSARIMQSSEAYIKEALGRSLLNGSLIRSRSVVVAEETYKNILNHDFKITLLKNDISFLPMGKKMVEQFEINPMRKNLITLFEKDC</sequence>
<evidence type="ECO:0000313" key="1">
    <source>
        <dbReference type="EMBL" id="GEU94365.1"/>
    </source>
</evidence>
<name>A0A6L2PCP7_TANCI</name>
<proteinExistence type="predicted"/>
<comment type="caution">
    <text evidence="1">The sequence shown here is derived from an EMBL/GenBank/DDBJ whole genome shotgun (WGS) entry which is preliminary data.</text>
</comment>
<dbReference type="EMBL" id="BKCJ010011057">
    <property type="protein sequence ID" value="GEU94365.1"/>
    <property type="molecule type" value="Genomic_DNA"/>
</dbReference>